<evidence type="ECO:0000256" key="1">
    <source>
        <dbReference type="SAM" id="MobiDB-lite"/>
    </source>
</evidence>
<reference evidence="2" key="1">
    <citation type="submission" date="2022-03" db="EMBL/GenBank/DDBJ databases">
        <authorList>
            <person name="Martin C."/>
        </authorList>
    </citation>
    <scope>NUCLEOTIDE SEQUENCE</scope>
</reference>
<dbReference type="EMBL" id="CAIIXF020000012">
    <property type="protein sequence ID" value="CAH1801699.1"/>
    <property type="molecule type" value="Genomic_DNA"/>
</dbReference>
<name>A0A8J1XP66_OWEFU</name>
<sequence length="263" mass="30774">MGIPLDVLRSAKLHIDRSMPQITIIKAFKDHCNGIWDTIAGCFSNDDDIHETYREIKYGYKSLDDFPVMQVTWMDGRWWSMNNRRLYLCRKLEAAGCIGEVRVKVLDLHDIPPHIWNQKFTTQTGGESVGIRTRTPTPPPPPPPPPPRYDCNRCYREFSSLKALYQHLSDTGHDRDEEYQCPVHYCQRVFTSMRCLEQHQDAKGHHVDDSDIDEYDDRDTYSCPMNNCDRSFFTPKALWQHQNALGHHESSSDDDSDDDYYYY</sequence>
<feature type="region of interest" description="Disordered" evidence="1">
    <location>
        <begin position="122"/>
        <end position="147"/>
    </location>
</feature>
<dbReference type="PROSITE" id="PS00028">
    <property type="entry name" value="ZINC_FINGER_C2H2_1"/>
    <property type="match status" value="3"/>
</dbReference>
<dbReference type="PROSITE" id="PS50157">
    <property type="entry name" value="ZINC_FINGER_C2H2_2"/>
    <property type="match status" value="3"/>
</dbReference>
<dbReference type="OrthoDB" id="415230at2759"/>
<evidence type="ECO:0000313" key="3">
    <source>
        <dbReference type="Proteomes" id="UP000749559"/>
    </source>
</evidence>
<keyword evidence="3" id="KW-1185">Reference proteome</keyword>
<comment type="caution">
    <text evidence="2">The sequence shown here is derived from an EMBL/GenBank/DDBJ whole genome shotgun (WGS) entry which is preliminary data.</text>
</comment>
<gene>
    <name evidence="2" type="ORF">OFUS_LOCUS25466</name>
</gene>
<dbReference type="Proteomes" id="UP000749559">
    <property type="component" value="Unassembled WGS sequence"/>
</dbReference>
<dbReference type="Gene3D" id="3.30.160.60">
    <property type="entry name" value="Classic Zinc Finger"/>
    <property type="match status" value="1"/>
</dbReference>
<dbReference type="Pfam" id="PF00096">
    <property type="entry name" value="zf-C2H2"/>
    <property type="match status" value="1"/>
</dbReference>
<dbReference type="SMART" id="SM00355">
    <property type="entry name" value="ZnF_C2H2"/>
    <property type="match status" value="3"/>
</dbReference>
<accession>A0A8J1XP66</accession>
<proteinExistence type="predicted"/>
<protein>
    <submittedName>
        <fullName evidence="2">Uncharacterized protein</fullName>
    </submittedName>
</protein>
<dbReference type="InterPro" id="IPR013087">
    <property type="entry name" value="Znf_C2H2_type"/>
</dbReference>
<organism evidence="2 3">
    <name type="scientific">Owenia fusiformis</name>
    <name type="common">Polychaete worm</name>
    <dbReference type="NCBI Taxonomy" id="6347"/>
    <lineage>
        <taxon>Eukaryota</taxon>
        <taxon>Metazoa</taxon>
        <taxon>Spiralia</taxon>
        <taxon>Lophotrochozoa</taxon>
        <taxon>Annelida</taxon>
        <taxon>Polychaeta</taxon>
        <taxon>Sedentaria</taxon>
        <taxon>Canalipalpata</taxon>
        <taxon>Sabellida</taxon>
        <taxon>Oweniida</taxon>
        <taxon>Oweniidae</taxon>
        <taxon>Owenia</taxon>
    </lineage>
</organism>
<dbReference type="AlphaFoldDB" id="A0A8J1XP66"/>
<evidence type="ECO:0000313" key="2">
    <source>
        <dbReference type="EMBL" id="CAH1801699.1"/>
    </source>
</evidence>
<feature type="compositionally biased region" description="Pro residues" evidence="1">
    <location>
        <begin position="136"/>
        <end position="147"/>
    </location>
</feature>